<dbReference type="PIRSF" id="PIRSF001456">
    <property type="entry name" value="Chorismate_synth"/>
    <property type="match status" value="1"/>
</dbReference>
<dbReference type="SUPFAM" id="SSF103263">
    <property type="entry name" value="Chorismate synthase, AroC"/>
    <property type="match status" value="1"/>
</dbReference>
<dbReference type="PROSITE" id="PS00788">
    <property type="entry name" value="CHORISMATE_SYNTHASE_2"/>
    <property type="match status" value="1"/>
</dbReference>
<comment type="pathway">
    <text evidence="1 7">Metabolic intermediate biosynthesis; chorismate biosynthesis; chorismate from D-erythrose 4-phosphate and phosphoenolpyruvate: step 7/7.</text>
</comment>
<evidence type="ECO:0000313" key="8">
    <source>
        <dbReference type="EMBL" id="BBB32529.1"/>
    </source>
</evidence>
<dbReference type="Pfam" id="PF01264">
    <property type="entry name" value="Chorismate_synt"/>
    <property type="match status" value="1"/>
</dbReference>
<feature type="binding site" evidence="7">
    <location>
        <position position="294"/>
    </location>
    <ligand>
        <name>FMN</name>
        <dbReference type="ChEBI" id="CHEBI:58210"/>
    </ligand>
</feature>
<name>A0A7R6PH66_9BACT</name>
<dbReference type="RefSeq" id="WP_201328879.1">
    <property type="nucleotide sequence ID" value="NZ_AP017470.1"/>
</dbReference>
<evidence type="ECO:0000256" key="7">
    <source>
        <dbReference type="HAMAP-Rule" id="MF_00300"/>
    </source>
</evidence>
<protein>
    <recommendedName>
        <fullName evidence="3 7">Chorismate synthase</fullName>
        <shortName evidence="7">CS</shortName>
        <ecNumber evidence="3 7">4.2.3.5</ecNumber>
    </recommendedName>
    <alternativeName>
        <fullName evidence="7">5-enolpyruvylshikimate-3-phosphate phospholyase</fullName>
    </alternativeName>
</protein>
<feature type="binding site" evidence="7">
    <location>
        <position position="252"/>
    </location>
    <ligand>
        <name>FMN</name>
        <dbReference type="ChEBI" id="CHEBI:58210"/>
    </ligand>
</feature>
<dbReference type="GO" id="GO:0009423">
    <property type="term" value="P:chorismate biosynthetic process"/>
    <property type="evidence" value="ECO:0007669"/>
    <property type="project" value="UniProtKB-UniRule"/>
</dbReference>
<keyword evidence="5 7" id="KW-0057">Aromatic amino acid biosynthesis</keyword>
<gene>
    <name evidence="7 8" type="primary">aroC</name>
    <name evidence="8" type="ORF">TTHT_0978</name>
</gene>
<comment type="function">
    <text evidence="7">Catalyzes the anti-1,4-elimination of the C-3 phosphate and the C-6 proR hydrogen from 5-enolpyruvylshikimate-3-phosphate (EPSP) to yield chorismate, which is the branch point compound that serves as the starting substrate for the three terminal pathways of aromatic amino acid biosynthesis. This reaction introduces a second double bond into the aromatic ring system.</text>
</comment>
<keyword evidence="7" id="KW-0288">FMN</keyword>
<dbReference type="GO" id="GO:0004107">
    <property type="term" value="F:chorismate synthase activity"/>
    <property type="evidence" value="ECO:0007669"/>
    <property type="project" value="UniProtKB-UniRule"/>
</dbReference>
<dbReference type="Gene3D" id="3.60.150.10">
    <property type="entry name" value="Chorismate synthase AroC"/>
    <property type="match status" value="2"/>
</dbReference>
<feature type="binding site" evidence="7">
    <location>
        <begin position="123"/>
        <end position="125"/>
    </location>
    <ligand>
        <name>FMN</name>
        <dbReference type="ChEBI" id="CHEBI:58210"/>
    </ligand>
</feature>
<organism evidence="8 9">
    <name type="scientific">Thermotomaculum hydrothermale</name>
    <dbReference type="NCBI Taxonomy" id="981385"/>
    <lineage>
        <taxon>Bacteria</taxon>
        <taxon>Pseudomonadati</taxon>
        <taxon>Acidobacteriota</taxon>
        <taxon>Holophagae</taxon>
        <taxon>Thermotomaculales</taxon>
        <taxon>Thermotomaculaceae</taxon>
        <taxon>Thermotomaculum</taxon>
    </lineage>
</organism>
<evidence type="ECO:0000256" key="5">
    <source>
        <dbReference type="ARBA" id="ARBA00023141"/>
    </source>
</evidence>
<feature type="binding site" evidence="7">
    <location>
        <position position="46"/>
    </location>
    <ligand>
        <name>NADP(+)</name>
        <dbReference type="ChEBI" id="CHEBI:58349"/>
    </ligand>
</feature>
<comment type="caution">
    <text evidence="7">Lacks conserved residue(s) required for the propagation of feature annotation.</text>
</comment>
<keyword evidence="7" id="KW-0521">NADP</keyword>
<keyword evidence="7" id="KW-0274">FAD</keyword>
<dbReference type="HAMAP" id="MF_00300">
    <property type="entry name" value="Chorismate_synth"/>
    <property type="match status" value="1"/>
</dbReference>
<evidence type="ECO:0000256" key="4">
    <source>
        <dbReference type="ARBA" id="ARBA00022605"/>
    </source>
</evidence>
<keyword evidence="7" id="KW-0285">Flavoprotein</keyword>
<keyword evidence="4 7" id="KW-0028">Amino-acid biosynthesis</keyword>
<dbReference type="Proteomes" id="UP000595564">
    <property type="component" value="Chromosome"/>
</dbReference>
<dbReference type="PANTHER" id="PTHR21085:SF0">
    <property type="entry name" value="CHORISMATE SYNTHASE"/>
    <property type="match status" value="1"/>
</dbReference>
<comment type="subunit">
    <text evidence="7">Homotetramer.</text>
</comment>
<dbReference type="CDD" id="cd07304">
    <property type="entry name" value="Chorismate_synthase"/>
    <property type="match status" value="1"/>
</dbReference>
<evidence type="ECO:0000313" key="9">
    <source>
        <dbReference type="Proteomes" id="UP000595564"/>
    </source>
</evidence>
<keyword evidence="6 7" id="KW-0456">Lyase</keyword>
<dbReference type="GO" id="GO:0008652">
    <property type="term" value="P:amino acid biosynthetic process"/>
    <property type="evidence" value="ECO:0007669"/>
    <property type="project" value="UniProtKB-KW"/>
</dbReference>
<dbReference type="EMBL" id="AP017470">
    <property type="protein sequence ID" value="BBB32529.1"/>
    <property type="molecule type" value="Genomic_DNA"/>
</dbReference>
<dbReference type="InterPro" id="IPR000453">
    <property type="entry name" value="Chorismate_synth"/>
</dbReference>
<comment type="catalytic activity">
    <reaction evidence="7">
        <text>5-O-(1-carboxyvinyl)-3-phosphoshikimate = chorismate + phosphate</text>
        <dbReference type="Rhea" id="RHEA:21020"/>
        <dbReference type="ChEBI" id="CHEBI:29748"/>
        <dbReference type="ChEBI" id="CHEBI:43474"/>
        <dbReference type="ChEBI" id="CHEBI:57701"/>
        <dbReference type="EC" id="4.2.3.5"/>
    </reaction>
</comment>
<keyword evidence="9" id="KW-1185">Reference proteome</keyword>
<accession>A0A7R6PH66</accession>
<dbReference type="GO" id="GO:0009073">
    <property type="term" value="P:aromatic amino acid family biosynthetic process"/>
    <property type="evidence" value="ECO:0007669"/>
    <property type="project" value="UniProtKB-KW"/>
</dbReference>
<sequence length="328" mass="35618">MNSFGQIFRVTITGESHGKSIGVVIDGCPPGIPLKVEDFFNDLKRRKPGKAGTTKRIEDDFPLIESGVFNGYTTGSPILIRIENRDTRPKHYDDIKDLARPSHADFVAYKKYKGFNDYRGGGHFSGRITVGIVAAGVIAKKIVSPIEIKADIYSIGGKKQYEDLVKEVAAQGDSIGGIIECVCKNVPVGLGEPFFDSVESVISHLVFSIPGIKGIEFGAGFRCTEMRGSEFNDIIVDKSGKTQTNNSGGINGGITNGNDIVFRVAVRPTATIFKPQETINLKTGEKDRILPKGRHDSCIALRMPVIVEAMTAIALADLKLLSLKDNLF</sequence>
<dbReference type="AlphaFoldDB" id="A0A7R6PH66"/>
<dbReference type="PROSITE" id="PS00789">
    <property type="entry name" value="CHORISMATE_SYNTHASE_3"/>
    <property type="match status" value="1"/>
</dbReference>
<evidence type="ECO:0000256" key="1">
    <source>
        <dbReference type="ARBA" id="ARBA00005044"/>
    </source>
</evidence>
<dbReference type="PROSITE" id="PS00787">
    <property type="entry name" value="CHORISMATE_SYNTHASE_1"/>
    <property type="match status" value="1"/>
</dbReference>
<proteinExistence type="inferred from homology"/>
<dbReference type="InterPro" id="IPR035904">
    <property type="entry name" value="Chorismate_synth_AroC_sf"/>
</dbReference>
<reference evidence="8 9" key="1">
    <citation type="journal article" date="2012" name="Extremophiles">
        <title>Thermotomaculum hydrothermale gen. nov., sp. nov., a novel heterotrophic thermophile within the phylum Acidobacteria from a deep-sea hydrothermal vent chimney in the Southern Okinawa Trough.</title>
        <authorList>
            <person name="Izumi H."/>
            <person name="Nunoura T."/>
            <person name="Miyazaki M."/>
            <person name="Mino S."/>
            <person name="Toki T."/>
            <person name="Takai K."/>
            <person name="Sako Y."/>
            <person name="Sawabe T."/>
            <person name="Nakagawa S."/>
        </authorList>
    </citation>
    <scope>NUCLEOTIDE SEQUENCE [LARGE SCALE GENOMIC DNA]</scope>
    <source>
        <strain evidence="8 9">AC55</strain>
    </source>
</reference>
<dbReference type="GO" id="GO:0010181">
    <property type="term" value="F:FMN binding"/>
    <property type="evidence" value="ECO:0007669"/>
    <property type="project" value="TreeGrafter"/>
</dbReference>
<evidence type="ECO:0000256" key="6">
    <source>
        <dbReference type="ARBA" id="ARBA00023239"/>
    </source>
</evidence>
<dbReference type="KEGG" id="thyd:TTHT_0978"/>
<evidence type="ECO:0000256" key="3">
    <source>
        <dbReference type="ARBA" id="ARBA00013036"/>
    </source>
</evidence>
<comment type="similarity">
    <text evidence="2 7">Belongs to the chorismate synthase family.</text>
</comment>
<dbReference type="UniPathway" id="UPA00053">
    <property type="reaction ID" value="UER00090"/>
</dbReference>
<comment type="cofactor">
    <cofactor evidence="7">
        <name>FMNH2</name>
        <dbReference type="ChEBI" id="CHEBI:57618"/>
    </cofactor>
    <text evidence="7">Reduced FMN (FMNH(2)).</text>
</comment>
<dbReference type="PANTHER" id="PTHR21085">
    <property type="entry name" value="CHORISMATE SYNTHASE"/>
    <property type="match status" value="1"/>
</dbReference>
<dbReference type="GO" id="GO:0005829">
    <property type="term" value="C:cytosol"/>
    <property type="evidence" value="ECO:0007669"/>
    <property type="project" value="TreeGrafter"/>
</dbReference>
<evidence type="ECO:0000256" key="2">
    <source>
        <dbReference type="ARBA" id="ARBA00008014"/>
    </source>
</evidence>
<dbReference type="InterPro" id="IPR020541">
    <property type="entry name" value="Chorismate_synthase_CS"/>
</dbReference>
<dbReference type="EC" id="4.2.3.5" evidence="3 7"/>